<protein>
    <submittedName>
        <fullName evidence="2">Uncharacterized protein</fullName>
    </submittedName>
</protein>
<accession>A0A4Y2M246</accession>
<keyword evidence="1" id="KW-0812">Transmembrane</keyword>
<dbReference type="PANTHER" id="PTHR47229">
    <property type="entry name" value="TRANSMEMBRANE PROTEIN 141"/>
    <property type="match status" value="1"/>
</dbReference>
<dbReference type="InterPro" id="IPR038259">
    <property type="entry name" value="Tmem141_sf"/>
</dbReference>
<evidence type="ECO:0000256" key="1">
    <source>
        <dbReference type="SAM" id="Phobius"/>
    </source>
</evidence>
<evidence type="ECO:0000313" key="3">
    <source>
        <dbReference type="EMBL" id="GBN21152.1"/>
    </source>
</evidence>
<feature type="transmembrane region" description="Helical" evidence="1">
    <location>
        <begin position="49"/>
        <end position="67"/>
    </location>
</feature>
<keyword evidence="1" id="KW-0472">Membrane</keyword>
<dbReference type="OrthoDB" id="10056589at2759"/>
<dbReference type="EMBL" id="BGPR01006642">
    <property type="protein sequence ID" value="GBN20634.1"/>
    <property type="molecule type" value="Genomic_DNA"/>
</dbReference>
<dbReference type="InterPro" id="IPR026788">
    <property type="entry name" value="Tmem141"/>
</dbReference>
<evidence type="ECO:0000313" key="2">
    <source>
        <dbReference type="EMBL" id="GBN20634.1"/>
    </source>
</evidence>
<sequence>MWKQVVFTIREAVVTPTQYEYDKSVKERPMAKYLKTKGFGLYTECMTKALFYGVSSFALTFSGLYFSQGLLRSRLPYSQKYFLILPSVVSTCVAWTVTSRRAQKCQDEWRTSEPLYTRYQP</sequence>
<dbReference type="AlphaFoldDB" id="A0A4Y2M246"/>
<feature type="transmembrane region" description="Helical" evidence="1">
    <location>
        <begin position="79"/>
        <end position="97"/>
    </location>
</feature>
<name>A0A4Y2M246_ARAVE</name>
<gene>
    <name evidence="2" type="ORF">AVEN_216612_1</name>
    <name evidence="3" type="ORF">AVEN_99120_1</name>
</gene>
<dbReference type="Pfam" id="PF15110">
    <property type="entry name" value="TMEM141"/>
    <property type="match status" value="1"/>
</dbReference>
<dbReference type="EMBL" id="BGPR01006698">
    <property type="protein sequence ID" value="GBN21152.1"/>
    <property type="molecule type" value="Genomic_DNA"/>
</dbReference>
<keyword evidence="1" id="KW-1133">Transmembrane helix</keyword>
<dbReference type="PANTHER" id="PTHR47229:SF1">
    <property type="entry name" value="TRANSMEMBRANE PROTEIN 141"/>
    <property type="match status" value="1"/>
</dbReference>
<reference evidence="2 4" key="1">
    <citation type="journal article" date="2019" name="Sci. Rep.">
        <title>Orb-weaving spider Araneus ventricosus genome elucidates the spidroin gene catalogue.</title>
        <authorList>
            <person name="Kono N."/>
            <person name="Nakamura H."/>
            <person name="Ohtoshi R."/>
            <person name="Moran D.A.P."/>
            <person name="Shinohara A."/>
            <person name="Yoshida Y."/>
            <person name="Fujiwara M."/>
            <person name="Mori M."/>
            <person name="Tomita M."/>
            <person name="Arakawa K."/>
        </authorList>
    </citation>
    <scope>NUCLEOTIDE SEQUENCE [LARGE SCALE GENOMIC DNA]</scope>
</reference>
<keyword evidence="4" id="KW-1185">Reference proteome</keyword>
<evidence type="ECO:0000313" key="4">
    <source>
        <dbReference type="Proteomes" id="UP000499080"/>
    </source>
</evidence>
<comment type="caution">
    <text evidence="2">The sequence shown here is derived from an EMBL/GenBank/DDBJ whole genome shotgun (WGS) entry which is preliminary data.</text>
</comment>
<proteinExistence type="predicted"/>
<dbReference type="Gene3D" id="1.10.3350.20">
    <property type="entry name" value="Tmem141 protein family"/>
    <property type="match status" value="1"/>
</dbReference>
<dbReference type="Proteomes" id="UP000499080">
    <property type="component" value="Unassembled WGS sequence"/>
</dbReference>
<organism evidence="2 4">
    <name type="scientific">Araneus ventricosus</name>
    <name type="common">Orbweaver spider</name>
    <name type="synonym">Epeira ventricosa</name>
    <dbReference type="NCBI Taxonomy" id="182803"/>
    <lineage>
        <taxon>Eukaryota</taxon>
        <taxon>Metazoa</taxon>
        <taxon>Ecdysozoa</taxon>
        <taxon>Arthropoda</taxon>
        <taxon>Chelicerata</taxon>
        <taxon>Arachnida</taxon>
        <taxon>Araneae</taxon>
        <taxon>Araneomorphae</taxon>
        <taxon>Entelegynae</taxon>
        <taxon>Araneoidea</taxon>
        <taxon>Araneidae</taxon>
        <taxon>Araneus</taxon>
    </lineage>
</organism>